<feature type="compositionally biased region" description="Basic and acidic residues" evidence="1">
    <location>
        <begin position="47"/>
        <end position="60"/>
    </location>
</feature>
<accession>A0AAD3DPF4</accession>
<keyword evidence="2" id="KW-0812">Transmembrane</keyword>
<dbReference type="Proteomes" id="UP001054857">
    <property type="component" value="Unassembled WGS sequence"/>
</dbReference>
<gene>
    <name evidence="3" type="ORF">Agub_g6169</name>
</gene>
<dbReference type="AlphaFoldDB" id="A0AAD3DPF4"/>
<feature type="transmembrane region" description="Helical" evidence="2">
    <location>
        <begin position="17"/>
        <end position="39"/>
    </location>
</feature>
<evidence type="ECO:0000256" key="2">
    <source>
        <dbReference type="SAM" id="Phobius"/>
    </source>
</evidence>
<comment type="caution">
    <text evidence="3">The sequence shown here is derived from an EMBL/GenBank/DDBJ whole genome shotgun (WGS) entry which is preliminary data.</text>
</comment>
<sequence>MCNLVNAALKAANMESPFPVCIVPCILAVLTIITFALVWSVRKKPVSKPEDEAEKPKEQDQPQGSVFVADSDGHVIRRSSRLRKPTAASTETTPVKSKPEGAPKTPAA</sequence>
<evidence type="ECO:0000313" key="3">
    <source>
        <dbReference type="EMBL" id="GFR44829.1"/>
    </source>
</evidence>
<protein>
    <submittedName>
        <fullName evidence="3">Uncharacterized protein</fullName>
    </submittedName>
</protein>
<evidence type="ECO:0000256" key="1">
    <source>
        <dbReference type="SAM" id="MobiDB-lite"/>
    </source>
</evidence>
<dbReference type="EMBL" id="BMAR01000008">
    <property type="protein sequence ID" value="GFR44829.1"/>
    <property type="molecule type" value="Genomic_DNA"/>
</dbReference>
<keyword evidence="4" id="KW-1185">Reference proteome</keyword>
<feature type="non-terminal residue" evidence="3">
    <location>
        <position position="108"/>
    </location>
</feature>
<keyword evidence="2" id="KW-1133">Transmembrane helix</keyword>
<proteinExistence type="predicted"/>
<keyword evidence="2" id="KW-0472">Membrane</keyword>
<feature type="region of interest" description="Disordered" evidence="1">
    <location>
        <begin position="45"/>
        <end position="108"/>
    </location>
</feature>
<evidence type="ECO:0000313" key="4">
    <source>
        <dbReference type="Proteomes" id="UP001054857"/>
    </source>
</evidence>
<reference evidence="3 4" key="1">
    <citation type="journal article" date="2021" name="Sci. Rep.">
        <title>Genome sequencing of the multicellular alga Astrephomene provides insights into convergent evolution of germ-soma differentiation.</title>
        <authorList>
            <person name="Yamashita S."/>
            <person name="Yamamoto K."/>
            <person name="Matsuzaki R."/>
            <person name="Suzuki S."/>
            <person name="Yamaguchi H."/>
            <person name="Hirooka S."/>
            <person name="Minakuchi Y."/>
            <person name="Miyagishima S."/>
            <person name="Kawachi M."/>
            <person name="Toyoda A."/>
            <person name="Nozaki H."/>
        </authorList>
    </citation>
    <scope>NUCLEOTIDE SEQUENCE [LARGE SCALE GENOMIC DNA]</scope>
    <source>
        <strain evidence="3 4">NIES-4017</strain>
    </source>
</reference>
<name>A0AAD3DPF4_9CHLO</name>
<organism evidence="3 4">
    <name type="scientific">Astrephomene gubernaculifera</name>
    <dbReference type="NCBI Taxonomy" id="47775"/>
    <lineage>
        <taxon>Eukaryota</taxon>
        <taxon>Viridiplantae</taxon>
        <taxon>Chlorophyta</taxon>
        <taxon>core chlorophytes</taxon>
        <taxon>Chlorophyceae</taxon>
        <taxon>CS clade</taxon>
        <taxon>Chlamydomonadales</taxon>
        <taxon>Astrephomenaceae</taxon>
        <taxon>Astrephomene</taxon>
    </lineage>
</organism>